<dbReference type="AlphaFoldDB" id="B6YUM4"/>
<feature type="transmembrane region" description="Helical" evidence="5">
    <location>
        <begin position="96"/>
        <end position="112"/>
    </location>
</feature>
<dbReference type="eggNOG" id="arCOG02050">
    <property type="taxonomic scope" value="Archaea"/>
</dbReference>
<comment type="subcellular location">
    <subcellularLocation>
        <location evidence="5">Cell membrane</location>
        <topology evidence="5">Multi-pass membrane protein</topology>
    </subcellularLocation>
    <subcellularLocation>
        <location evidence="1">Membrane</location>
        <topology evidence="1">Multi-pass membrane protein</topology>
    </subcellularLocation>
</comment>
<dbReference type="PANTHER" id="PTHR43483:SF3">
    <property type="entry name" value="MEMBRANE TRANSPORTER PROTEIN HI_0806-RELATED"/>
    <property type="match status" value="1"/>
</dbReference>
<dbReference type="GeneID" id="7016871"/>
<dbReference type="HOGENOM" id="CLU_045498_5_5_2"/>
<keyword evidence="3 5" id="KW-1133">Transmembrane helix</keyword>
<evidence type="ECO:0000256" key="3">
    <source>
        <dbReference type="ARBA" id="ARBA00022989"/>
    </source>
</evidence>
<evidence type="ECO:0000256" key="2">
    <source>
        <dbReference type="ARBA" id="ARBA00022692"/>
    </source>
</evidence>
<feature type="transmembrane region" description="Helical" evidence="5">
    <location>
        <begin position="200"/>
        <end position="219"/>
    </location>
</feature>
<dbReference type="Pfam" id="PF01925">
    <property type="entry name" value="TauE"/>
    <property type="match status" value="1"/>
</dbReference>
<dbReference type="GO" id="GO:0005886">
    <property type="term" value="C:plasma membrane"/>
    <property type="evidence" value="ECO:0007669"/>
    <property type="project" value="UniProtKB-SubCell"/>
</dbReference>
<feature type="transmembrane region" description="Helical" evidence="5">
    <location>
        <begin position="40"/>
        <end position="61"/>
    </location>
</feature>
<dbReference type="Proteomes" id="UP000002727">
    <property type="component" value="Chromosome"/>
</dbReference>
<evidence type="ECO:0000313" key="7">
    <source>
        <dbReference type="Proteomes" id="UP000002727"/>
    </source>
</evidence>
<dbReference type="STRING" id="523850.TON_0573"/>
<feature type="transmembrane region" description="Helical" evidence="5">
    <location>
        <begin position="133"/>
        <end position="154"/>
    </location>
</feature>
<feature type="transmembrane region" description="Helical" evidence="5">
    <location>
        <begin position="166"/>
        <end position="188"/>
    </location>
</feature>
<reference evidence="6 7" key="1">
    <citation type="journal article" date="2008" name="J. Bacteriol.">
        <title>The complete genome sequence of Thermococcus onnurineus NA1 reveals a mixed heterotrophic and carboxydotrophic metabolism.</title>
        <authorList>
            <person name="Lee H.S."/>
            <person name="Kang S.G."/>
            <person name="Bae S.S."/>
            <person name="Lim J.K."/>
            <person name="Cho Y."/>
            <person name="Kim Y.J."/>
            <person name="Jeon J.H."/>
            <person name="Cha S.S."/>
            <person name="Kwon K.K."/>
            <person name="Kim H.T."/>
            <person name="Park C.J."/>
            <person name="Lee H.W."/>
            <person name="Kim S.I."/>
            <person name="Chun J."/>
            <person name="Colwell R.R."/>
            <person name="Kim S.J."/>
            <person name="Lee J.H."/>
        </authorList>
    </citation>
    <scope>NUCLEOTIDE SEQUENCE [LARGE SCALE GENOMIC DNA]</scope>
    <source>
        <strain evidence="6 7">NA1</strain>
    </source>
</reference>
<comment type="similarity">
    <text evidence="5">Belongs to the 4-toluene sulfonate uptake permease (TSUP) (TC 2.A.102) family.</text>
</comment>
<evidence type="ECO:0000313" key="6">
    <source>
        <dbReference type="EMBL" id="ACJ16060.1"/>
    </source>
</evidence>
<feature type="transmembrane region" description="Helical" evidence="5">
    <location>
        <begin position="12"/>
        <end position="34"/>
    </location>
</feature>
<keyword evidence="2 5" id="KW-0812">Transmembrane</keyword>
<gene>
    <name evidence="6" type="ordered locus">TON_0573</name>
</gene>
<evidence type="ECO:0000256" key="4">
    <source>
        <dbReference type="ARBA" id="ARBA00023136"/>
    </source>
</evidence>
<dbReference type="RefSeq" id="WP_012571532.1">
    <property type="nucleotide sequence ID" value="NC_011529.1"/>
</dbReference>
<name>B6YUM4_THEON</name>
<dbReference type="OrthoDB" id="100909at2157"/>
<keyword evidence="7" id="KW-1185">Reference proteome</keyword>
<organism evidence="6 7">
    <name type="scientific">Thermococcus onnurineus (strain NA1)</name>
    <dbReference type="NCBI Taxonomy" id="523850"/>
    <lineage>
        <taxon>Archaea</taxon>
        <taxon>Methanobacteriati</taxon>
        <taxon>Methanobacteriota</taxon>
        <taxon>Thermococci</taxon>
        <taxon>Thermococcales</taxon>
        <taxon>Thermococcaceae</taxon>
        <taxon>Thermococcus</taxon>
    </lineage>
</organism>
<dbReference type="PATRIC" id="fig|523850.10.peg.572"/>
<proteinExistence type="inferred from homology"/>
<protein>
    <recommendedName>
        <fullName evidence="5">Probable membrane transporter protein</fullName>
    </recommendedName>
</protein>
<keyword evidence="4 5" id="KW-0472">Membrane</keyword>
<sequence length="243" mass="25917">MLNYLLDFILGLGIGLIAGLFGVGGGFLIVPALTILGLPIHVAIGTSLMCIVLSSLSAVAIHVRKGTILYRVVLIKEAFSIPAALIGAYISSLLPGRILKFVFALLLVYLSFRMWRGRDTFEFEEKEIKTSRISVVGVASGLMSGLLGISGGILNVPLFHAYVGIPMRYAVGTSSLALFFTALAGSLGHYRLGQVDVHTALLLAPGLLVGARIGALLVHRLHPCHLKRAFSALLIIVALKMLF</sequence>
<keyword evidence="5" id="KW-1003">Cell membrane</keyword>
<dbReference type="InterPro" id="IPR002781">
    <property type="entry name" value="TM_pro_TauE-like"/>
</dbReference>
<evidence type="ECO:0000256" key="5">
    <source>
        <dbReference type="RuleBase" id="RU363041"/>
    </source>
</evidence>
<dbReference type="EMBL" id="CP000855">
    <property type="protein sequence ID" value="ACJ16060.1"/>
    <property type="molecule type" value="Genomic_DNA"/>
</dbReference>
<dbReference type="PANTHER" id="PTHR43483">
    <property type="entry name" value="MEMBRANE TRANSPORTER PROTEIN HI_0806-RELATED"/>
    <property type="match status" value="1"/>
</dbReference>
<dbReference type="KEGG" id="ton:TON_0573"/>
<accession>B6YUM4</accession>
<evidence type="ECO:0000256" key="1">
    <source>
        <dbReference type="ARBA" id="ARBA00004141"/>
    </source>
</evidence>
<feature type="transmembrane region" description="Helical" evidence="5">
    <location>
        <begin position="68"/>
        <end position="90"/>
    </location>
</feature>